<name>A0A6J4R1N2_9ACTN</name>
<feature type="compositionally biased region" description="Basic and acidic residues" evidence="1">
    <location>
        <begin position="68"/>
        <end position="77"/>
    </location>
</feature>
<gene>
    <name evidence="2" type="ORF">AVDCRST_MAG25-933</name>
</gene>
<feature type="compositionally biased region" description="Basic residues" evidence="1">
    <location>
        <begin position="78"/>
        <end position="93"/>
    </location>
</feature>
<sequence>GRGLGGVRALPQGVGAGTGQFAGPRPRDSPRGDGADPPRRSHPGPGRGFLPDLPRQGQRRRRARGHSRGYEGPDPSHRRTARPAHRRRRRRLRREAPHPERWGGLLPRGRRRGRQGRDVRGRGRPPEIRPHEPRRPAEPRHQCPADARRGRSIPRERRLRRGLPEALPARAGRPAPAPAGDGPQDRAERRGEAGLPRPRGTDDDRHNPPPPLPRNHARRPEGARRGAGPRLPGGRGLGRGPAGRRVLPAAGERRGRRGRQGRAGTFGPRACGEGRHSVGGRGGRGREPPWRSLRARRPGPRPRALQRRAQALARGRGDDARGARIEGPRGRLVRCGARPARRAAAGSGGRGGV</sequence>
<feature type="compositionally biased region" description="Basic and acidic residues" evidence="1">
    <location>
        <begin position="25"/>
        <end position="39"/>
    </location>
</feature>
<feature type="compositionally biased region" description="Basic and acidic residues" evidence="1">
    <location>
        <begin position="115"/>
        <end position="156"/>
    </location>
</feature>
<protein>
    <submittedName>
        <fullName evidence="2">Uncharacterized protein</fullName>
    </submittedName>
</protein>
<evidence type="ECO:0000256" key="1">
    <source>
        <dbReference type="SAM" id="MobiDB-lite"/>
    </source>
</evidence>
<feature type="compositionally biased region" description="Gly residues" evidence="1">
    <location>
        <begin position="231"/>
        <end position="241"/>
    </location>
</feature>
<evidence type="ECO:0000313" key="2">
    <source>
        <dbReference type="EMBL" id="CAA9461545.1"/>
    </source>
</evidence>
<feature type="compositionally biased region" description="Basic residues" evidence="1">
    <location>
        <begin position="293"/>
        <end position="306"/>
    </location>
</feature>
<dbReference type="EMBL" id="CADCVI010000058">
    <property type="protein sequence ID" value="CAA9461545.1"/>
    <property type="molecule type" value="Genomic_DNA"/>
</dbReference>
<feature type="compositionally biased region" description="Low complexity" evidence="1">
    <location>
        <begin position="164"/>
        <end position="182"/>
    </location>
</feature>
<feature type="compositionally biased region" description="Basic and acidic residues" evidence="1">
    <location>
        <begin position="183"/>
        <end position="192"/>
    </location>
</feature>
<feature type="non-terminal residue" evidence="2">
    <location>
        <position position="1"/>
    </location>
</feature>
<feature type="compositionally biased region" description="Low complexity" evidence="1">
    <location>
        <begin position="334"/>
        <end position="345"/>
    </location>
</feature>
<proteinExistence type="predicted"/>
<feature type="non-terminal residue" evidence="2">
    <location>
        <position position="353"/>
    </location>
</feature>
<reference evidence="2" key="1">
    <citation type="submission" date="2020-02" db="EMBL/GenBank/DDBJ databases">
        <authorList>
            <person name="Meier V. D."/>
        </authorList>
    </citation>
    <scope>NUCLEOTIDE SEQUENCE</scope>
    <source>
        <strain evidence="2">AVDCRST_MAG25</strain>
    </source>
</reference>
<dbReference type="AlphaFoldDB" id="A0A6J4R1N2"/>
<feature type="region of interest" description="Disordered" evidence="1">
    <location>
        <begin position="1"/>
        <end position="353"/>
    </location>
</feature>
<accession>A0A6J4R1N2</accession>
<organism evidence="2">
    <name type="scientific">uncultured Rubrobacteraceae bacterium</name>
    <dbReference type="NCBI Taxonomy" id="349277"/>
    <lineage>
        <taxon>Bacteria</taxon>
        <taxon>Bacillati</taxon>
        <taxon>Actinomycetota</taxon>
        <taxon>Rubrobacteria</taxon>
        <taxon>Rubrobacterales</taxon>
        <taxon>Rubrobacteraceae</taxon>
        <taxon>environmental samples</taxon>
    </lineage>
</organism>
<feature type="compositionally biased region" description="Basic and acidic residues" evidence="1">
    <location>
        <begin position="315"/>
        <end position="329"/>
    </location>
</feature>
<feature type="compositionally biased region" description="Basic residues" evidence="1">
    <location>
        <begin position="57"/>
        <end position="67"/>
    </location>
</feature>